<evidence type="ECO:0000313" key="1">
    <source>
        <dbReference type="EMBL" id="MPN44628.1"/>
    </source>
</evidence>
<proteinExistence type="predicted"/>
<organism evidence="1">
    <name type="scientific">bioreactor metagenome</name>
    <dbReference type="NCBI Taxonomy" id="1076179"/>
    <lineage>
        <taxon>unclassified sequences</taxon>
        <taxon>metagenomes</taxon>
        <taxon>ecological metagenomes</taxon>
    </lineage>
</organism>
<sequence>MAIQMDHNQKETVLSYLFLPINVKYIPNKITSVNPSGAYNQAFSAQHTVSKHINCQLILTILNI</sequence>
<dbReference type="EMBL" id="VSSQ01103887">
    <property type="protein sequence ID" value="MPN44628.1"/>
    <property type="molecule type" value="Genomic_DNA"/>
</dbReference>
<gene>
    <name evidence="1" type="ORF">SDC9_192193</name>
</gene>
<comment type="caution">
    <text evidence="1">The sequence shown here is derived from an EMBL/GenBank/DDBJ whole genome shotgun (WGS) entry which is preliminary data.</text>
</comment>
<accession>A0A645I046</accession>
<dbReference type="AlphaFoldDB" id="A0A645I046"/>
<protein>
    <submittedName>
        <fullName evidence="1">Uncharacterized protein</fullName>
    </submittedName>
</protein>
<name>A0A645I046_9ZZZZ</name>
<reference evidence="1" key="1">
    <citation type="submission" date="2019-08" db="EMBL/GenBank/DDBJ databases">
        <authorList>
            <person name="Kucharzyk K."/>
            <person name="Murdoch R.W."/>
            <person name="Higgins S."/>
            <person name="Loffler F."/>
        </authorList>
    </citation>
    <scope>NUCLEOTIDE SEQUENCE</scope>
</reference>